<dbReference type="Proteomes" id="UP000254258">
    <property type="component" value="Unassembled WGS sequence"/>
</dbReference>
<gene>
    <name evidence="1" type="ORF">DWU98_08725</name>
</gene>
<proteinExistence type="predicted"/>
<sequence>MDKLFNRSNFSDGDKAAIKRGFDGTLRDLEQNKREGARRLIIGYEGGPNSPSAVAFNDGTISFSRYAVNTMRPADLRELTVHEHTHTGAGTADHWYLTRNHDRFPNWGGNLSPFTFQNAVNNADTLARSSSVLESNV</sequence>
<organism evidence="1 2">
    <name type="scientific">Dyella monticola</name>
    <dbReference type="NCBI Taxonomy" id="1927958"/>
    <lineage>
        <taxon>Bacteria</taxon>
        <taxon>Pseudomonadati</taxon>
        <taxon>Pseudomonadota</taxon>
        <taxon>Gammaproteobacteria</taxon>
        <taxon>Lysobacterales</taxon>
        <taxon>Rhodanobacteraceae</taxon>
        <taxon>Dyella</taxon>
    </lineage>
</organism>
<dbReference type="EMBL" id="QRBE01000004">
    <property type="protein sequence ID" value="RDS82123.1"/>
    <property type="molecule type" value="Genomic_DNA"/>
</dbReference>
<keyword evidence="2" id="KW-1185">Reference proteome</keyword>
<reference evidence="1 2" key="1">
    <citation type="submission" date="2018-07" db="EMBL/GenBank/DDBJ databases">
        <title>Dyella monticola sp. nov. and Dyella psychrodurans sp. nov. isolated from monsoon evergreen broad-leaved forest soil of Dinghu Mountain, China.</title>
        <authorList>
            <person name="Gao Z."/>
            <person name="Qiu L."/>
        </authorList>
    </citation>
    <scope>NUCLEOTIDE SEQUENCE [LARGE SCALE GENOMIC DNA]</scope>
    <source>
        <strain evidence="1 2">4G-K06</strain>
    </source>
</reference>
<evidence type="ECO:0000313" key="1">
    <source>
        <dbReference type="EMBL" id="RDS82123.1"/>
    </source>
</evidence>
<protein>
    <submittedName>
        <fullName evidence="1">Uncharacterized protein</fullName>
    </submittedName>
</protein>
<dbReference type="AlphaFoldDB" id="A0A370X140"/>
<evidence type="ECO:0000313" key="2">
    <source>
        <dbReference type="Proteomes" id="UP000254258"/>
    </source>
</evidence>
<comment type="caution">
    <text evidence="1">The sequence shown here is derived from an EMBL/GenBank/DDBJ whole genome shotgun (WGS) entry which is preliminary data.</text>
</comment>
<accession>A0A370X140</accession>
<name>A0A370X140_9GAMM</name>